<dbReference type="InterPro" id="IPR050204">
    <property type="entry name" value="AraC_XylS_family_regulators"/>
</dbReference>
<keyword evidence="6" id="KW-1185">Reference proteome</keyword>
<dbReference type="Pfam" id="PF12833">
    <property type="entry name" value="HTH_18"/>
    <property type="match status" value="1"/>
</dbReference>
<dbReference type="SUPFAM" id="SSF46689">
    <property type="entry name" value="Homeodomain-like"/>
    <property type="match status" value="1"/>
</dbReference>
<sequence length="250" mass="26170">MPEGGTWSGLGALGPGWTLYVGAVGATGDHAHHAVQVLLADTPVTLRDAAGHRHRCRAATIPPNAPHGITEGSPRAVMVLLDPVSAAGRAAAHRSTADARTWGAPWLPEVADLVPGRDVDPPAVVTRLRTALTGAASPPNPAVHPALTKAMAHLPTVLDRTVRLTEVSAEVGLSPGRLRHLFTAELGLPFRRYVLWLRLQRALRCAATGASLTEAAHAAGFADSSHLTHVTRRMFGLAPSELARAVQPVG</sequence>
<dbReference type="Gene3D" id="1.10.10.60">
    <property type="entry name" value="Homeodomain-like"/>
    <property type="match status" value="1"/>
</dbReference>
<evidence type="ECO:0000313" key="6">
    <source>
        <dbReference type="Proteomes" id="UP000185696"/>
    </source>
</evidence>
<dbReference type="RefSeq" id="WP_075130909.1">
    <property type="nucleotide sequence ID" value="NZ_MSIF01000001.1"/>
</dbReference>
<dbReference type="AlphaFoldDB" id="A0A7Z1B1A3"/>
<dbReference type="InterPro" id="IPR018060">
    <property type="entry name" value="HTH_AraC"/>
</dbReference>
<dbReference type="EMBL" id="MSIF01000001">
    <property type="protein sequence ID" value="OLF13961.1"/>
    <property type="molecule type" value="Genomic_DNA"/>
</dbReference>
<evidence type="ECO:0000313" key="5">
    <source>
        <dbReference type="EMBL" id="OLF13961.1"/>
    </source>
</evidence>
<dbReference type="PROSITE" id="PS01124">
    <property type="entry name" value="HTH_ARAC_FAMILY_2"/>
    <property type="match status" value="1"/>
</dbReference>
<gene>
    <name evidence="5" type="ORF">BLA60_01925</name>
</gene>
<reference evidence="5 6" key="1">
    <citation type="submission" date="2016-12" db="EMBL/GenBank/DDBJ databases">
        <title>The draft genome sequence of Actinophytocola xinjiangensis.</title>
        <authorList>
            <person name="Wang W."/>
            <person name="Yuan L."/>
        </authorList>
    </citation>
    <scope>NUCLEOTIDE SEQUENCE [LARGE SCALE GENOMIC DNA]</scope>
    <source>
        <strain evidence="5 6">CGMCC 4.4663</strain>
    </source>
</reference>
<accession>A0A7Z1B1A3</accession>
<keyword evidence="3" id="KW-0804">Transcription</keyword>
<comment type="caution">
    <text evidence="5">The sequence shown here is derived from an EMBL/GenBank/DDBJ whole genome shotgun (WGS) entry which is preliminary data.</text>
</comment>
<keyword evidence="2" id="KW-0238">DNA-binding</keyword>
<proteinExistence type="predicted"/>
<dbReference type="SMART" id="SM00342">
    <property type="entry name" value="HTH_ARAC"/>
    <property type="match status" value="1"/>
</dbReference>
<evidence type="ECO:0000256" key="2">
    <source>
        <dbReference type="ARBA" id="ARBA00023125"/>
    </source>
</evidence>
<dbReference type="OrthoDB" id="4549023at2"/>
<dbReference type="InterPro" id="IPR009057">
    <property type="entry name" value="Homeodomain-like_sf"/>
</dbReference>
<dbReference type="GO" id="GO:0043565">
    <property type="term" value="F:sequence-specific DNA binding"/>
    <property type="evidence" value="ECO:0007669"/>
    <property type="project" value="InterPro"/>
</dbReference>
<organism evidence="5 6">
    <name type="scientific">Actinophytocola xinjiangensis</name>
    <dbReference type="NCBI Taxonomy" id="485602"/>
    <lineage>
        <taxon>Bacteria</taxon>
        <taxon>Bacillati</taxon>
        <taxon>Actinomycetota</taxon>
        <taxon>Actinomycetes</taxon>
        <taxon>Pseudonocardiales</taxon>
        <taxon>Pseudonocardiaceae</taxon>
    </lineage>
</organism>
<dbReference type="Proteomes" id="UP000185696">
    <property type="component" value="Unassembled WGS sequence"/>
</dbReference>
<keyword evidence="1" id="KW-0805">Transcription regulation</keyword>
<evidence type="ECO:0000256" key="1">
    <source>
        <dbReference type="ARBA" id="ARBA00023015"/>
    </source>
</evidence>
<protein>
    <recommendedName>
        <fullName evidence="4">HTH araC/xylS-type domain-containing protein</fullName>
    </recommendedName>
</protein>
<dbReference type="PANTHER" id="PTHR46796">
    <property type="entry name" value="HTH-TYPE TRANSCRIPTIONAL ACTIVATOR RHAS-RELATED"/>
    <property type="match status" value="1"/>
</dbReference>
<evidence type="ECO:0000259" key="4">
    <source>
        <dbReference type="PROSITE" id="PS01124"/>
    </source>
</evidence>
<name>A0A7Z1B1A3_9PSEU</name>
<dbReference type="GO" id="GO:0003700">
    <property type="term" value="F:DNA-binding transcription factor activity"/>
    <property type="evidence" value="ECO:0007669"/>
    <property type="project" value="InterPro"/>
</dbReference>
<evidence type="ECO:0000256" key="3">
    <source>
        <dbReference type="ARBA" id="ARBA00023163"/>
    </source>
</evidence>
<feature type="domain" description="HTH araC/xylS-type" evidence="4">
    <location>
        <begin position="148"/>
        <end position="245"/>
    </location>
</feature>